<keyword evidence="4" id="KW-1185">Reference proteome</keyword>
<feature type="domain" description="DUF2383" evidence="2">
    <location>
        <begin position="122"/>
        <end position="229"/>
    </location>
</feature>
<comment type="caution">
    <text evidence="3">The sequence shown here is derived from an EMBL/GenBank/DDBJ whole genome shotgun (WGS) entry which is preliminary data.</text>
</comment>
<dbReference type="InterPro" id="IPR012347">
    <property type="entry name" value="Ferritin-like"/>
</dbReference>
<feature type="region of interest" description="Disordered" evidence="1">
    <location>
        <begin position="1"/>
        <end position="24"/>
    </location>
</feature>
<sequence>MLHAKDKKNENMDPASASSAEAVNPETEEIYWRERFERESYYQAGHGYGDYGPAYTLGWSSVGLYGTEFELMEPELERQWERQRGNSGLAWAHAREATRAAWDRVKQGVAHAAAPMHHGDLVHILNDLVEACHDGEYGFKVCIERVHAPNLKAVFEQRMRDYAIAVADLSDEVLRLGGTPEDGGTVSGAAHRGWVAVRSMLTRDSDQAILDECERGEDITLARYGKALQHALPADIKALVERQMQGVQSSHGYIKALRDDHKLFRV</sequence>
<dbReference type="InterPro" id="IPR019052">
    <property type="entry name" value="DUF2383"/>
</dbReference>
<protein>
    <submittedName>
        <fullName evidence="3">Uncharacterized protein (TIGR02284 family)</fullName>
    </submittedName>
</protein>
<gene>
    <name evidence="3" type="ORF">J2X19_002266</name>
</gene>
<dbReference type="Gene3D" id="1.20.1260.10">
    <property type="match status" value="1"/>
</dbReference>
<dbReference type="Pfam" id="PF09537">
    <property type="entry name" value="DUF2383"/>
    <property type="match status" value="1"/>
</dbReference>
<evidence type="ECO:0000313" key="4">
    <source>
        <dbReference type="Proteomes" id="UP001180487"/>
    </source>
</evidence>
<dbReference type="EMBL" id="JAVDXT010000002">
    <property type="protein sequence ID" value="MDR7377587.1"/>
    <property type="molecule type" value="Genomic_DNA"/>
</dbReference>
<dbReference type="InterPro" id="IPR011971">
    <property type="entry name" value="CHP02284"/>
</dbReference>
<evidence type="ECO:0000313" key="3">
    <source>
        <dbReference type="EMBL" id="MDR7377587.1"/>
    </source>
</evidence>
<accession>A0ABU2C8B6</accession>
<reference evidence="3 4" key="1">
    <citation type="submission" date="2023-07" db="EMBL/GenBank/DDBJ databases">
        <title>Sorghum-associated microbial communities from plants grown in Nebraska, USA.</title>
        <authorList>
            <person name="Schachtman D."/>
        </authorList>
    </citation>
    <scope>NUCLEOTIDE SEQUENCE [LARGE SCALE GENOMIC DNA]</scope>
    <source>
        <strain evidence="3 4">BE313</strain>
    </source>
</reference>
<evidence type="ECO:0000259" key="2">
    <source>
        <dbReference type="Pfam" id="PF09537"/>
    </source>
</evidence>
<dbReference type="RefSeq" id="WP_310373222.1">
    <property type="nucleotide sequence ID" value="NZ_JAVDXT010000002.1"/>
</dbReference>
<name>A0ABU2C8B6_9BURK</name>
<dbReference type="Proteomes" id="UP001180487">
    <property type="component" value="Unassembled WGS sequence"/>
</dbReference>
<dbReference type="NCBIfam" id="TIGR02284">
    <property type="entry name" value="PA2169 family four-helix-bundle protein"/>
    <property type="match status" value="1"/>
</dbReference>
<evidence type="ECO:0000256" key="1">
    <source>
        <dbReference type="SAM" id="MobiDB-lite"/>
    </source>
</evidence>
<organism evidence="3 4">
    <name type="scientific">Rhodoferax ferrireducens</name>
    <dbReference type="NCBI Taxonomy" id="192843"/>
    <lineage>
        <taxon>Bacteria</taxon>
        <taxon>Pseudomonadati</taxon>
        <taxon>Pseudomonadota</taxon>
        <taxon>Betaproteobacteria</taxon>
        <taxon>Burkholderiales</taxon>
        <taxon>Comamonadaceae</taxon>
        <taxon>Rhodoferax</taxon>
    </lineage>
</organism>
<proteinExistence type="predicted"/>